<dbReference type="EnsemblMetazoa" id="PPA36837.1">
    <property type="protein sequence ID" value="PPA36837.1"/>
    <property type="gene ID" value="WBGene00275206"/>
</dbReference>
<reference evidence="2" key="1">
    <citation type="journal article" date="2008" name="Nat. Genet.">
        <title>The Pristionchus pacificus genome provides a unique perspective on nematode lifestyle and parasitism.</title>
        <authorList>
            <person name="Dieterich C."/>
            <person name="Clifton S.W."/>
            <person name="Schuster L.N."/>
            <person name="Chinwalla A."/>
            <person name="Delehaunty K."/>
            <person name="Dinkelacker I."/>
            <person name="Fulton L."/>
            <person name="Fulton R."/>
            <person name="Godfrey J."/>
            <person name="Minx P."/>
            <person name="Mitreva M."/>
            <person name="Roeseler W."/>
            <person name="Tian H."/>
            <person name="Witte H."/>
            <person name="Yang S.P."/>
            <person name="Wilson R.K."/>
            <person name="Sommer R.J."/>
        </authorList>
    </citation>
    <scope>NUCLEOTIDE SEQUENCE [LARGE SCALE GENOMIC DNA]</scope>
    <source>
        <strain evidence="2">PS312</strain>
    </source>
</reference>
<evidence type="ECO:0000313" key="2">
    <source>
        <dbReference type="Proteomes" id="UP000005239"/>
    </source>
</evidence>
<dbReference type="Proteomes" id="UP000005239">
    <property type="component" value="Unassembled WGS sequence"/>
</dbReference>
<name>A0A2A6BPB3_PRIPA</name>
<protein>
    <submittedName>
        <fullName evidence="1">Uncharacterized protein</fullName>
    </submittedName>
</protein>
<evidence type="ECO:0000313" key="1">
    <source>
        <dbReference type="EnsemblMetazoa" id="PPA36837.1"/>
    </source>
</evidence>
<organism evidence="1 2">
    <name type="scientific">Pristionchus pacificus</name>
    <name type="common">Parasitic nematode worm</name>
    <dbReference type="NCBI Taxonomy" id="54126"/>
    <lineage>
        <taxon>Eukaryota</taxon>
        <taxon>Metazoa</taxon>
        <taxon>Ecdysozoa</taxon>
        <taxon>Nematoda</taxon>
        <taxon>Chromadorea</taxon>
        <taxon>Rhabditida</taxon>
        <taxon>Rhabditina</taxon>
        <taxon>Diplogasteromorpha</taxon>
        <taxon>Diplogasteroidea</taxon>
        <taxon>Neodiplogasteridae</taxon>
        <taxon>Pristionchus</taxon>
    </lineage>
</organism>
<gene>
    <name evidence="1" type="primary">WBGene00275206</name>
</gene>
<accession>A0A8R1UNM5</accession>
<reference evidence="1" key="2">
    <citation type="submission" date="2022-06" db="UniProtKB">
        <authorList>
            <consortium name="EnsemblMetazoa"/>
        </authorList>
    </citation>
    <scope>IDENTIFICATION</scope>
    <source>
        <strain evidence="1">PS312</strain>
    </source>
</reference>
<accession>A0A2A6BPB3</accession>
<proteinExistence type="predicted"/>
<sequence>LLLPSPFDYCSISGPAMKLLLICSLIGASMAAKSCHVFPTSGSGPSTTLDCTTVPGHNAEKSGCFYRKFTDDSDVKAGTVEGGCGAQMCRGGKENCRFLMESETGEMATSNLCCCYGDDCNTLAKAETVGGDAMF</sequence>
<keyword evidence="2" id="KW-1185">Reference proteome</keyword>
<dbReference type="AlphaFoldDB" id="A0A2A6BPB3"/>